<name>A0A838XXE9_9HYPH</name>
<evidence type="ECO:0000256" key="3">
    <source>
        <dbReference type="ARBA" id="ARBA00022552"/>
    </source>
</evidence>
<accession>A0A838XXE9</accession>
<dbReference type="PANTHER" id="PTHR33692:SF1">
    <property type="entry name" value="RIBOSOME MATURATION FACTOR RIMM"/>
    <property type="match status" value="1"/>
</dbReference>
<comment type="similarity">
    <text evidence="5">Belongs to the RimM family.</text>
</comment>
<dbReference type="InterPro" id="IPR036976">
    <property type="entry name" value="RimM_N_sf"/>
</dbReference>
<keyword evidence="3 5" id="KW-0698">rRNA processing</keyword>
<dbReference type="Gene3D" id="2.40.30.60">
    <property type="entry name" value="RimM"/>
    <property type="match status" value="1"/>
</dbReference>
<dbReference type="EMBL" id="JACEON010000005">
    <property type="protein sequence ID" value="MBA4611573.1"/>
    <property type="molecule type" value="Genomic_DNA"/>
</dbReference>
<dbReference type="GO" id="GO:0042274">
    <property type="term" value="P:ribosomal small subunit biogenesis"/>
    <property type="evidence" value="ECO:0007669"/>
    <property type="project" value="UniProtKB-UniRule"/>
</dbReference>
<dbReference type="GO" id="GO:0006364">
    <property type="term" value="P:rRNA processing"/>
    <property type="evidence" value="ECO:0007669"/>
    <property type="project" value="UniProtKB-UniRule"/>
</dbReference>
<feature type="domain" description="Ribosome maturation factor RimM PRC barrel" evidence="8">
    <location>
        <begin position="102"/>
        <end position="167"/>
    </location>
</feature>
<evidence type="ECO:0000259" key="7">
    <source>
        <dbReference type="Pfam" id="PF01782"/>
    </source>
</evidence>
<dbReference type="GO" id="GO:0005840">
    <property type="term" value="C:ribosome"/>
    <property type="evidence" value="ECO:0007669"/>
    <property type="project" value="InterPro"/>
</dbReference>
<feature type="region of interest" description="Disordered" evidence="6">
    <location>
        <begin position="165"/>
        <end position="187"/>
    </location>
</feature>
<dbReference type="NCBIfam" id="TIGR02273">
    <property type="entry name" value="16S_RimM"/>
    <property type="match status" value="1"/>
</dbReference>
<dbReference type="PANTHER" id="PTHR33692">
    <property type="entry name" value="RIBOSOME MATURATION FACTOR RIMM"/>
    <property type="match status" value="1"/>
</dbReference>
<comment type="function">
    <text evidence="5">An accessory protein needed during the final step in the assembly of 30S ribosomal subunit, possibly for assembly of the head region. Essential for efficient processing of 16S rRNA. May be needed both before and after RbfA during the maturation of 16S rRNA. It has affinity for free ribosomal 30S subunits but not for 70S ribosomes.</text>
</comment>
<feature type="compositionally biased region" description="Acidic residues" evidence="6">
    <location>
        <begin position="169"/>
        <end position="181"/>
    </location>
</feature>
<keyword evidence="2 5" id="KW-0690">Ribosome biogenesis</keyword>
<evidence type="ECO:0000313" key="9">
    <source>
        <dbReference type="EMBL" id="MBA4611573.1"/>
    </source>
</evidence>
<gene>
    <name evidence="5 9" type="primary">rimM</name>
    <name evidence="9" type="ORF">H1W37_07925</name>
</gene>
<dbReference type="InterPro" id="IPR011033">
    <property type="entry name" value="PRC_barrel-like_sf"/>
</dbReference>
<comment type="subcellular location">
    <subcellularLocation>
        <location evidence="5">Cytoplasm</location>
    </subcellularLocation>
</comment>
<evidence type="ECO:0000256" key="6">
    <source>
        <dbReference type="SAM" id="MobiDB-lite"/>
    </source>
</evidence>
<dbReference type="GO" id="GO:0043022">
    <property type="term" value="F:ribosome binding"/>
    <property type="evidence" value="ECO:0007669"/>
    <property type="project" value="InterPro"/>
</dbReference>
<comment type="subunit">
    <text evidence="5">Binds ribosomal protein uS19.</text>
</comment>
<evidence type="ECO:0000256" key="4">
    <source>
        <dbReference type="ARBA" id="ARBA00023186"/>
    </source>
</evidence>
<sequence>MSAPADRIMIARIGAPHGVRGEVRVKPYGDDPLSFADYGLLETRDGSRRLEVISARVQKSVVVTRFKGVDDRNAAEALNGEDLFVARDALPDLDEDDTFYHADLLGLTAVDVDGTVLGTVIALPDFGAGTLVEIKPETAASYFVPFTQACVPDIDLGAGRITIVPPPAYEDEDGETDEDETSTPAAD</sequence>
<reference evidence="9 10" key="1">
    <citation type="submission" date="2020-07" db="EMBL/GenBank/DDBJ databases">
        <authorList>
            <person name="Li M."/>
        </authorList>
    </citation>
    <scope>NUCLEOTIDE SEQUENCE [LARGE SCALE GENOMIC DNA]</scope>
    <source>
        <strain evidence="9 10">DSM 23284</strain>
    </source>
</reference>
<proteinExistence type="inferred from homology"/>
<dbReference type="Gene3D" id="2.30.30.240">
    <property type="entry name" value="PRC-barrel domain"/>
    <property type="match status" value="1"/>
</dbReference>
<dbReference type="Pfam" id="PF24986">
    <property type="entry name" value="PRC_RimM"/>
    <property type="match status" value="1"/>
</dbReference>
<dbReference type="SUPFAM" id="SSF50346">
    <property type="entry name" value="PRC-barrel domain"/>
    <property type="match status" value="1"/>
</dbReference>
<evidence type="ECO:0000256" key="1">
    <source>
        <dbReference type="ARBA" id="ARBA00022490"/>
    </source>
</evidence>
<keyword evidence="4 5" id="KW-0143">Chaperone</keyword>
<dbReference type="Proteomes" id="UP000559404">
    <property type="component" value="Unassembled WGS sequence"/>
</dbReference>
<dbReference type="InterPro" id="IPR056792">
    <property type="entry name" value="PRC_RimM"/>
</dbReference>
<evidence type="ECO:0000256" key="2">
    <source>
        <dbReference type="ARBA" id="ARBA00022517"/>
    </source>
</evidence>
<dbReference type="InterPro" id="IPR011961">
    <property type="entry name" value="RimM"/>
</dbReference>
<feature type="domain" description="RimM N-terminal" evidence="7">
    <location>
        <begin position="10"/>
        <end position="88"/>
    </location>
</feature>
<evidence type="ECO:0000259" key="8">
    <source>
        <dbReference type="Pfam" id="PF24986"/>
    </source>
</evidence>
<reference evidence="9 10" key="2">
    <citation type="submission" date="2020-08" db="EMBL/GenBank/DDBJ databases">
        <title>Stappia taiwanensis sp. nov., isolated from a coastal thermal spring.</title>
        <authorList>
            <person name="Kampfer P."/>
        </authorList>
    </citation>
    <scope>NUCLEOTIDE SEQUENCE [LARGE SCALE GENOMIC DNA]</scope>
    <source>
        <strain evidence="9 10">DSM 23284</strain>
    </source>
</reference>
<protein>
    <recommendedName>
        <fullName evidence="5">Ribosome maturation factor RimM</fullName>
    </recommendedName>
</protein>
<comment type="caution">
    <text evidence="9">The sequence shown here is derived from an EMBL/GenBank/DDBJ whole genome shotgun (WGS) entry which is preliminary data.</text>
</comment>
<dbReference type="InterPro" id="IPR009000">
    <property type="entry name" value="Transl_B-barrel_sf"/>
</dbReference>
<keyword evidence="1 5" id="KW-0963">Cytoplasm</keyword>
<dbReference type="Pfam" id="PF01782">
    <property type="entry name" value="RimM"/>
    <property type="match status" value="1"/>
</dbReference>
<dbReference type="GO" id="GO:0005737">
    <property type="term" value="C:cytoplasm"/>
    <property type="evidence" value="ECO:0007669"/>
    <property type="project" value="UniProtKB-SubCell"/>
</dbReference>
<dbReference type="RefSeq" id="WP_181759757.1">
    <property type="nucleotide sequence ID" value="NZ_BMCR01000006.1"/>
</dbReference>
<dbReference type="HAMAP" id="MF_00014">
    <property type="entry name" value="Ribosome_mat_RimM"/>
    <property type="match status" value="1"/>
</dbReference>
<organism evidence="9 10">
    <name type="scientific">Stappia taiwanensis</name>
    <dbReference type="NCBI Taxonomy" id="992267"/>
    <lineage>
        <taxon>Bacteria</taxon>
        <taxon>Pseudomonadati</taxon>
        <taxon>Pseudomonadota</taxon>
        <taxon>Alphaproteobacteria</taxon>
        <taxon>Hyphomicrobiales</taxon>
        <taxon>Stappiaceae</taxon>
        <taxon>Stappia</taxon>
    </lineage>
</organism>
<dbReference type="AlphaFoldDB" id="A0A838XXE9"/>
<dbReference type="InterPro" id="IPR002676">
    <property type="entry name" value="RimM_N"/>
</dbReference>
<dbReference type="SUPFAM" id="SSF50447">
    <property type="entry name" value="Translation proteins"/>
    <property type="match status" value="1"/>
</dbReference>
<evidence type="ECO:0000313" key="10">
    <source>
        <dbReference type="Proteomes" id="UP000559404"/>
    </source>
</evidence>
<evidence type="ECO:0000256" key="5">
    <source>
        <dbReference type="HAMAP-Rule" id="MF_00014"/>
    </source>
</evidence>
<keyword evidence="10" id="KW-1185">Reference proteome</keyword>
<comment type="domain">
    <text evidence="5">The PRC barrel domain binds ribosomal protein uS19.</text>
</comment>